<sequence length="192" mass="22797">MMTMMDSNPLTEDELEELDQLILEYASEEDDRGIYSLVELDGFLTAILSSPTLIQPSQWLPRLWGYQEPQWKNKKALERYLDLIFRYYNELIDRLNRGKGVYYAQFEIRDFGDGEFFISEDWCITYMYGIELAGIQQLPKDIQPELDLIKYYSTLVEQPNEITNEELNRQAEKIENAALKIYQYVKDNLYKP</sequence>
<reference evidence="1" key="1">
    <citation type="submission" date="2022-09" db="EMBL/GenBank/DDBJ databases">
        <title>Molecular characterization of Glaesserella parasuis strains circulating in commercial swine farms using whole-genome sequencing.</title>
        <authorList>
            <person name="Mugabi R."/>
            <person name="Clavijo M."/>
            <person name="Li G."/>
        </authorList>
    </citation>
    <scope>NUCLEOTIDE SEQUENCE</scope>
    <source>
        <strain evidence="1">0435-53</strain>
    </source>
</reference>
<dbReference type="NCBIfam" id="TIGR02292">
    <property type="entry name" value="ygfB_yecA"/>
    <property type="match status" value="1"/>
</dbReference>
<dbReference type="Proteomes" id="UP001148834">
    <property type="component" value="Unassembled WGS sequence"/>
</dbReference>
<dbReference type="AlphaFoldDB" id="A0A6G6HQ86"/>
<evidence type="ECO:0000313" key="2">
    <source>
        <dbReference type="Proteomes" id="UP001148834"/>
    </source>
</evidence>
<dbReference type="SUPFAM" id="SSF101327">
    <property type="entry name" value="YgfB-like"/>
    <property type="match status" value="1"/>
</dbReference>
<proteinExistence type="predicted"/>
<gene>
    <name evidence="1" type="ORF">N5925_07285</name>
</gene>
<dbReference type="EMBL" id="JAODIR010000035">
    <property type="protein sequence ID" value="MDD2168395.1"/>
    <property type="molecule type" value="Genomic_DNA"/>
</dbReference>
<dbReference type="Pfam" id="PF03695">
    <property type="entry name" value="UPF0149"/>
    <property type="match status" value="1"/>
</dbReference>
<dbReference type="RefSeq" id="WP_075606710.1">
    <property type="nucleotide sequence ID" value="NZ_CP049088.1"/>
</dbReference>
<dbReference type="Gene3D" id="1.20.120.740">
    <property type="entry name" value="YgfB uncharacterised protein family UPF0149, PF03695"/>
    <property type="match status" value="1"/>
</dbReference>
<organism evidence="1 2">
    <name type="scientific">Glaesserella parasuis</name>
    <name type="common">Haemophilus parasuis</name>
    <dbReference type="NCBI Taxonomy" id="738"/>
    <lineage>
        <taxon>Bacteria</taxon>
        <taxon>Pseudomonadati</taxon>
        <taxon>Pseudomonadota</taxon>
        <taxon>Gammaproteobacteria</taxon>
        <taxon>Pasteurellales</taxon>
        <taxon>Pasteurellaceae</taxon>
        <taxon>Glaesserella</taxon>
    </lineage>
</organism>
<dbReference type="NCBIfam" id="NF007704">
    <property type="entry name" value="PRK10396.1"/>
    <property type="match status" value="1"/>
</dbReference>
<comment type="caution">
    <text evidence="1">The sequence shown here is derived from an EMBL/GenBank/DDBJ whole genome shotgun (WGS) entry which is preliminary data.</text>
</comment>
<dbReference type="InterPro" id="IPR036255">
    <property type="entry name" value="YgfB-like_sf"/>
</dbReference>
<protein>
    <submittedName>
        <fullName evidence="1">UPF0149 family protein</fullName>
    </submittedName>
</protein>
<evidence type="ECO:0000313" key="1">
    <source>
        <dbReference type="EMBL" id="MDD2168395.1"/>
    </source>
</evidence>
<accession>A0A6G6HQ86</accession>
<dbReference type="InterPro" id="IPR011978">
    <property type="entry name" value="YgfB-like"/>
</dbReference>
<name>A0A6G6HQ86_GLAPU</name>